<evidence type="ECO:0000313" key="1">
    <source>
        <dbReference type="EMBL" id="KAH7982985.1"/>
    </source>
</evidence>
<protein>
    <submittedName>
        <fullName evidence="1">Uncharacterized protein</fullName>
    </submittedName>
</protein>
<comment type="caution">
    <text evidence="1">The sequence shown here is derived from an EMBL/GenBank/DDBJ whole genome shotgun (WGS) entry which is preliminary data.</text>
</comment>
<dbReference type="EMBL" id="JABSTV010001245">
    <property type="protein sequence ID" value="KAH7982985.1"/>
    <property type="molecule type" value="Genomic_DNA"/>
</dbReference>
<dbReference type="SUPFAM" id="SSF47240">
    <property type="entry name" value="Ferritin-like"/>
    <property type="match status" value="1"/>
</dbReference>
<accession>A0A9D4T8X1</accession>
<keyword evidence="2" id="KW-1185">Reference proteome</keyword>
<dbReference type="Proteomes" id="UP000821837">
    <property type="component" value="Chromosome 1"/>
</dbReference>
<reference evidence="1" key="1">
    <citation type="journal article" date="2020" name="Cell">
        <title>Large-Scale Comparative Analyses of Tick Genomes Elucidate Their Genetic Diversity and Vector Capacities.</title>
        <authorList>
            <consortium name="Tick Genome and Microbiome Consortium (TIGMIC)"/>
            <person name="Jia N."/>
            <person name="Wang J."/>
            <person name="Shi W."/>
            <person name="Du L."/>
            <person name="Sun Y."/>
            <person name="Zhan W."/>
            <person name="Jiang J.F."/>
            <person name="Wang Q."/>
            <person name="Zhang B."/>
            <person name="Ji P."/>
            <person name="Bell-Sakyi L."/>
            <person name="Cui X.M."/>
            <person name="Yuan T.T."/>
            <person name="Jiang B.G."/>
            <person name="Yang W.F."/>
            <person name="Lam T.T."/>
            <person name="Chang Q.C."/>
            <person name="Ding S.J."/>
            <person name="Wang X.J."/>
            <person name="Zhu J.G."/>
            <person name="Ruan X.D."/>
            <person name="Zhao L."/>
            <person name="Wei J.T."/>
            <person name="Ye R.Z."/>
            <person name="Que T.C."/>
            <person name="Du C.H."/>
            <person name="Zhou Y.H."/>
            <person name="Cheng J.X."/>
            <person name="Dai P.F."/>
            <person name="Guo W.B."/>
            <person name="Han X.H."/>
            <person name="Huang E.J."/>
            <person name="Li L.F."/>
            <person name="Wei W."/>
            <person name="Gao Y.C."/>
            <person name="Liu J.Z."/>
            <person name="Shao H.Z."/>
            <person name="Wang X."/>
            <person name="Wang C.C."/>
            <person name="Yang T.C."/>
            <person name="Huo Q.B."/>
            <person name="Li W."/>
            <person name="Chen H.Y."/>
            <person name="Chen S.E."/>
            <person name="Zhou L.G."/>
            <person name="Ni X.B."/>
            <person name="Tian J.H."/>
            <person name="Sheng Y."/>
            <person name="Liu T."/>
            <person name="Pan Y.S."/>
            <person name="Xia L.Y."/>
            <person name="Li J."/>
            <person name="Zhao F."/>
            <person name="Cao W.C."/>
        </authorList>
    </citation>
    <scope>NUCLEOTIDE SEQUENCE</scope>
    <source>
        <strain evidence="1">Rsan-2018</strain>
    </source>
</reference>
<proteinExistence type="predicted"/>
<dbReference type="InterPro" id="IPR012347">
    <property type="entry name" value="Ferritin-like"/>
</dbReference>
<gene>
    <name evidence="1" type="ORF">HPB52_008569</name>
</gene>
<reference evidence="1" key="2">
    <citation type="submission" date="2021-09" db="EMBL/GenBank/DDBJ databases">
        <authorList>
            <person name="Jia N."/>
            <person name="Wang J."/>
            <person name="Shi W."/>
            <person name="Du L."/>
            <person name="Sun Y."/>
            <person name="Zhan W."/>
            <person name="Jiang J."/>
            <person name="Wang Q."/>
            <person name="Zhang B."/>
            <person name="Ji P."/>
            <person name="Sakyi L.B."/>
            <person name="Cui X."/>
            <person name="Yuan T."/>
            <person name="Jiang B."/>
            <person name="Yang W."/>
            <person name="Lam T.T.-Y."/>
            <person name="Chang Q."/>
            <person name="Ding S."/>
            <person name="Wang X."/>
            <person name="Zhu J."/>
            <person name="Ruan X."/>
            <person name="Zhao L."/>
            <person name="Wei J."/>
            <person name="Que T."/>
            <person name="Du C."/>
            <person name="Cheng J."/>
            <person name="Dai P."/>
            <person name="Han X."/>
            <person name="Huang E."/>
            <person name="Gao Y."/>
            <person name="Liu J."/>
            <person name="Shao H."/>
            <person name="Ye R."/>
            <person name="Li L."/>
            <person name="Wei W."/>
            <person name="Wang X."/>
            <person name="Wang C."/>
            <person name="Huo Q."/>
            <person name="Li W."/>
            <person name="Guo W."/>
            <person name="Chen H."/>
            <person name="Chen S."/>
            <person name="Zhou L."/>
            <person name="Zhou L."/>
            <person name="Ni X."/>
            <person name="Tian J."/>
            <person name="Zhou Y."/>
            <person name="Sheng Y."/>
            <person name="Liu T."/>
            <person name="Pan Y."/>
            <person name="Xia L."/>
            <person name="Li J."/>
            <person name="Zhao F."/>
            <person name="Cao W."/>
        </authorList>
    </citation>
    <scope>NUCLEOTIDE SEQUENCE</scope>
    <source>
        <strain evidence="1">Rsan-2018</strain>
        <tissue evidence="1">Larvae</tissue>
    </source>
</reference>
<sequence length="159" mass="17829">MNVATQHEEAKLALPLMRVHGRPWYRQKFYYQGESAARKVPVGELPVDLTPAAAAGEYKDAAEGATTKGGDTSPVAEEAMVVHDGDNHDIEARMHTSSWATEHVGERRTLHTLQMADFLEQEFLAEQVRSIDQLQRLITQLQNMDTGLGEFLLDQQLRT</sequence>
<evidence type="ECO:0000313" key="2">
    <source>
        <dbReference type="Proteomes" id="UP000821837"/>
    </source>
</evidence>
<dbReference type="VEuPathDB" id="VectorBase:RSAN_029244"/>
<dbReference type="AlphaFoldDB" id="A0A9D4T8X1"/>
<dbReference type="InterPro" id="IPR009078">
    <property type="entry name" value="Ferritin-like_SF"/>
</dbReference>
<dbReference type="Gene3D" id="1.20.1260.10">
    <property type="match status" value="1"/>
</dbReference>
<name>A0A9D4T8X1_RHISA</name>
<organism evidence="1 2">
    <name type="scientific">Rhipicephalus sanguineus</name>
    <name type="common">Brown dog tick</name>
    <name type="synonym">Ixodes sanguineus</name>
    <dbReference type="NCBI Taxonomy" id="34632"/>
    <lineage>
        <taxon>Eukaryota</taxon>
        <taxon>Metazoa</taxon>
        <taxon>Ecdysozoa</taxon>
        <taxon>Arthropoda</taxon>
        <taxon>Chelicerata</taxon>
        <taxon>Arachnida</taxon>
        <taxon>Acari</taxon>
        <taxon>Parasitiformes</taxon>
        <taxon>Ixodida</taxon>
        <taxon>Ixodoidea</taxon>
        <taxon>Ixodidae</taxon>
        <taxon>Rhipicephalinae</taxon>
        <taxon>Rhipicephalus</taxon>
        <taxon>Rhipicephalus</taxon>
    </lineage>
</organism>